<organism evidence="3">
    <name type="scientific">Notodromas monacha</name>
    <dbReference type="NCBI Taxonomy" id="399045"/>
    <lineage>
        <taxon>Eukaryota</taxon>
        <taxon>Metazoa</taxon>
        <taxon>Ecdysozoa</taxon>
        <taxon>Arthropoda</taxon>
        <taxon>Crustacea</taxon>
        <taxon>Oligostraca</taxon>
        <taxon>Ostracoda</taxon>
        <taxon>Podocopa</taxon>
        <taxon>Podocopida</taxon>
        <taxon>Cypridocopina</taxon>
        <taxon>Cypridoidea</taxon>
        <taxon>Cyprididae</taxon>
        <taxon>Notodromas</taxon>
    </lineage>
</organism>
<reference evidence="3" key="1">
    <citation type="submission" date="2020-11" db="EMBL/GenBank/DDBJ databases">
        <authorList>
            <person name="Tran Van P."/>
        </authorList>
    </citation>
    <scope>NUCLEOTIDE SEQUENCE</scope>
</reference>
<protein>
    <submittedName>
        <fullName evidence="3">Uncharacterized protein</fullName>
    </submittedName>
</protein>
<keyword evidence="2" id="KW-0472">Membrane</keyword>
<dbReference type="Proteomes" id="UP000678499">
    <property type="component" value="Unassembled WGS sequence"/>
</dbReference>
<evidence type="ECO:0000313" key="4">
    <source>
        <dbReference type="Proteomes" id="UP000678499"/>
    </source>
</evidence>
<evidence type="ECO:0000256" key="1">
    <source>
        <dbReference type="SAM" id="MobiDB-lite"/>
    </source>
</evidence>
<dbReference type="EMBL" id="CAJPEX010001963">
    <property type="protein sequence ID" value="CAG0920285.1"/>
    <property type="molecule type" value="Genomic_DNA"/>
</dbReference>
<feature type="non-terminal residue" evidence="3">
    <location>
        <position position="1"/>
    </location>
</feature>
<dbReference type="AlphaFoldDB" id="A0A7R9BTA5"/>
<keyword evidence="2" id="KW-1133">Transmembrane helix</keyword>
<feature type="compositionally biased region" description="Polar residues" evidence="1">
    <location>
        <begin position="422"/>
        <end position="431"/>
    </location>
</feature>
<feature type="compositionally biased region" description="Acidic residues" evidence="1">
    <location>
        <begin position="432"/>
        <end position="442"/>
    </location>
</feature>
<evidence type="ECO:0000313" key="3">
    <source>
        <dbReference type="EMBL" id="CAD7280133.1"/>
    </source>
</evidence>
<keyword evidence="2" id="KW-0812">Transmembrane</keyword>
<gene>
    <name evidence="3" type="ORF">NMOB1V02_LOCUS7796</name>
</gene>
<feature type="region of interest" description="Disordered" evidence="1">
    <location>
        <begin position="236"/>
        <end position="288"/>
    </location>
</feature>
<feature type="compositionally biased region" description="Low complexity" evidence="1">
    <location>
        <begin position="260"/>
        <end position="269"/>
    </location>
</feature>
<feature type="region of interest" description="Disordered" evidence="1">
    <location>
        <begin position="49"/>
        <end position="85"/>
    </location>
</feature>
<feature type="compositionally biased region" description="Low complexity" evidence="1">
    <location>
        <begin position="140"/>
        <end position="150"/>
    </location>
</feature>
<feature type="region of interest" description="Disordered" evidence="1">
    <location>
        <begin position="380"/>
        <end position="442"/>
    </location>
</feature>
<keyword evidence="4" id="KW-1185">Reference proteome</keyword>
<feature type="compositionally biased region" description="Polar residues" evidence="1">
    <location>
        <begin position="55"/>
        <end position="78"/>
    </location>
</feature>
<evidence type="ECO:0000256" key="2">
    <source>
        <dbReference type="SAM" id="Phobius"/>
    </source>
</evidence>
<dbReference type="EMBL" id="OA884000">
    <property type="protein sequence ID" value="CAD7280133.1"/>
    <property type="molecule type" value="Genomic_DNA"/>
</dbReference>
<sequence length="442" mass="48330">FELAEAAVSPKNLSSQFLAIIIASVVAVVVFSCVLIFICLCVRRRRSGKRDRKSPQNGSSKKQNGTLVSHHSTGSSIVGISPMRPAPLTRDSGCAYEKIPDVETRIGDDEKSFDDEFYMKNGRGLVGGVGGGGTMMKGYNGESSSRSTRTPETASLHSDHPPSLYNDASANFPDLLNIAQTRKFSSPASMYAEWAPPSQMSYVTLPRRPRASWSHPVNPSTVPAFTYIPDAESSPKIRLDPVYDNLGPRTTADGTLRRPSTSSTSSSVSHRNGRSQQQPMGRGDYYADIPDFADHAAARRGFQYSTLPRSTPNVSEAQIPMTHQNYRLPPVREESHGPADGRPSSVQNLRRNHVQNQTTRLQQALIEEQAALTQELMNGLEDSDGDFDLPPPPESVMNDDVKTMKKVPPKPPPKPSKLSTLSRDSSITVDNFQDEGDDGTEI</sequence>
<dbReference type="OrthoDB" id="5954366at2759"/>
<proteinExistence type="predicted"/>
<feature type="transmembrane region" description="Helical" evidence="2">
    <location>
        <begin position="17"/>
        <end position="42"/>
    </location>
</feature>
<name>A0A7R9BTA5_9CRUS</name>
<accession>A0A7R9BTA5</accession>
<feature type="region of interest" description="Disordered" evidence="1">
    <location>
        <begin position="140"/>
        <end position="162"/>
    </location>
</feature>